<accession>A0A822ZH19</accession>
<dbReference type="Proteomes" id="UP000607653">
    <property type="component" value="Unassembled WGS sequence"/>
</dbReference>
<organism evidence="1 3">
    <name type="scientific">Nelumbo nucifera</name>
    <name type="common">Sacred lotus</name>
    <dbReference type="NCBI Taxonomy" id="4432"/>
    <lineage>
        <taxon>Eukaryota</taxon>
        <taxon>Viridiplantae</taxon>
        <taxon>Streptophyta</taxon>
        <taxon>Embryophyta</taxon>
        <taxon>Tracheophyta</taxon>
        <taxon>Spermatophyta</taxon>
        <taxon>Magnoliopsida</taxon>
        <taxon>Proteales</taxon>
        <taxon>Nelumbonaceae</taxon>
        <taxon>Nelumbo</taxon>
    </lineage>
</organism>
<gene>
    <name evidence="1" type="ORF">HUJ06_001201</name>
    <name evidence="2" type="ORF">HUJ06_001206</name>
</gene>
<proteinExistence type="predicted"/>
<comment type="caution">
    <text evidence="1">The sequence shown here is derived from an EMBL/GenBank/DDBJ whole genome shotgun (WGS) entry which is preliminary data.</text>
</comment>
<sequence length="37" mass="3810">MPDFAIAAKSDEGPPLTKAISEKAKAHASRTIAIDTG</sequence>
<evidence type="ECO:0000313" key="1">
    <source>
        <dbReference type="EMBL" id="DAD42971.1"/>
    </source>
</evidence>
<evidence type="ECO:0000313" key="2">
    <source>
        <dbReference type="EMBL" id="DAD42976.1"/>
    </source>
</evidence>
<dbReference type="EMBL" id="DUZY01000006">
    <property type="protein sequence ID" value="DAD42971.1"/>
    <property type="molecule type" value="Genomic_DNA"/>
</dbReference>
<dbReference type="AlphaFoldDB" id="A0A822ZH19"/>
<dbReference type="EMBL" id="DUZY01000006">
    <property type="protein sequence ID" value="DAD42976.1"/>
    <property type="molecule type" value="Genomic_DNA"/>
</dbReference>
<keyword evidence="3" id="KW-1185">Reference proteome</keyword>
<name>A0A822ZH19_NELNU</name>
<reference evidence="1 3" key="1">
    <citation type="journal article" date="2020" name="Mol. Biol. Evol.">
        <title>Distinct Expression and Methylation Patterns for Genes with Different Fates following a Single Whole-Genome Duplication in Flowering Plants.</title>
        <authorList>
            <person name="Shi T."/>
            <person name="Rahmani R.S."/>
            <person name="Gugger P.F."/>
            <person name="Wang M."/>
            <person name="Li H."/>
            <person name="Zhang Y."/>
            <person name="Li Z."/>
            <person name="Wang Q."/>
            <person name="Van de Peer Y."/>
            <person name="Marchal K."/>
            <person name="Chen J."/>
        </authorList>
    </citation>
    <scope>NUCLEOTIDE SEQUENCE [LARGE SCALE GENOMIC DNA]</scope>
    <source>
        <tissue evidence="1">Leaf</tissue>
    </source>
</reference>
<protein>
    <submittedName>
        <fullName evidence="1">Uncharacterized protein</fullName>
    </submittedName>
</protein>
<evidence type="ECO:0000313" key="3">
    <source>
        <dbReference type="Proteomes" id="UP000607653"/>
    </source>
</evidence>